<dbReference type="InterPro" id="IPR000866">
    <property type="entry name" value="AhpC/TSA"/>
</dbReference>
<dbReference type="InterPro" id="IPR036869">
    <property type="entry name" value="J_dom_sf"/>
</dbReference>
<keyword evidence="6" id="KW-0676">Redox-active center</keyword>
<keyword evidence="5" id="KW-1015">Disulfide bond</keyword>
<dbReference type="SUPFAM" id="SSF52833">
    <property type="entry name" value="Thioredoxin-like"/>
    <property type="match status" value="1"/>
</dbReference>
<dbReference type="Gene3D" id="3.40.30.10">
    <property type="entry name" value="Glutaredoxin"/>
    <property type="match status" value="1"/>
</dbReference>
<dbReference type="InterPro" id="IPR017937">
    <property type="entry name" value="Thioredoxin_CS"/>
</dbReference>
<evidence type="ECO:0000256" key="4">
    <source>
        <dbReference type="ARBA" id="ARBA00022968"/>
    </source>
</evidence>
<dbReference type="GO" id="GO:0016209">
    <property type="term" value="F:antioxidant activity"/>
    <property type="evidence" value="ECO:0007669"/>
    <property type="project" value="InterPro"/>
</dbReference>
<evidence type="ECO:0000256" key="6">
    <source>
        <dbReference type="ARBA" id="ARBA00023284"/>
    </source>
</evidence>
<protein>
    <recommendedName>
        <fullName evidence="2">DnaJ homolog subfamily C member 10</fullName>
    </recommendedName>
</protein>
<evidence type="ECO:0000256" key="3">
    <source>
        <dbReference type="ARBA" id="ARBA00022748"/>
    </source>
</evidence>
<dbReference type="Pfam" id="PF00578">
    <property type="entry name" value="AhpC-TSA"/>
    <property type="match status" value="1"/>
</dbReference>
<proteinExistence type="predicted"/>
<comment type="caution">
    <text evidence="10">The sequence shown here is derived from an EMBL/GenBank/DDBJ whole genome shotgun (WGS) entry which is preliminary data.</text>
</comment>
<evidence type="ECO:0000256" key="1">
    <source>
        <dbReference type="ARBA" id="ARBA00004196"/>
    </source>
</evidence>
<dbReference type="Pfam" id="PF00226">
    <property type="entry name" value="DnaJ"/>
    <property type="match status" value="1"/>
</dbReference>
<dbReference type="EMBL" id="RSAS01000281">
    <property type="protein sequence ID" value="RRR74327.1"/>
    <property type="molecule type" value="Genomic_DNA"/>
</dbReference>
<dbReference type="CDD" id="cd02966">
    <property type="entry name" value="TlpA_like_family"/>
    <property type="match status" value="1"/>
</dbReference>
<evidence type="ECO:0000313" key="11">
    <source>
        <dbReference type="Proteomes" id="UP000280307"/>
    </source>
</evidence>
<dbReference type="SUPFAM" id="SSF46565">
    <property type="entry name" value="Chaperone J-domain"/>
    <property type="match status" value="1"/>
</dbReference>
<dbReference type="PRINTS" id="PR00625">
    <property type="entry name" value="JDOMAIN"/>
</dbReference>
<keyword evidence="7" id="KW-1133">Transmembrane helix</keyword>
<dbReference type="GO" id="GO:0030313">
    <property type="term" value="C:cell envelope"/>
    <property type="evidence" value="ECO:0007669"/>
    <property type="project" value="UniProtKB-SubCell"/>
</dbReference>
<dbReference type="InterPro" id="IPR036249">
    <property type="entry name" value="Thioredoxin-like_sf"/>
</dbReference>
<dbReference type="PANTHER" id="PTHR42852:SF6">
    <property type="entry name" value="THIOL:DISULFIDE INTERCHANGE PROTEIN DSBE"/>
    <property type="match status" value="1"/>
</dbReference>
<feature type="domain" description="J" evidence="8">
    <location>
        <begin position="3"/>
        <end position="73"/>
    </location>
</feature>
<feature type="transmembrane region" description="Helical" evidence="7">
    <location>
        <begin position="97"/>
        <end position="116"/>
    </location>
</feature>
<dbReference type="Gene3D" id="1.10.287.110">
    <property type="entry name" value="DnaJ domain"/>
    <property type="match status" value="1"/>
</dbReference>
<dbReference type="PROSITE" id="PS51352">
    <property type="entry name" value="THIOREDOXIN_2"/>
    <property type="match status" value="1"/>
</dbReference>
<evidence type="ECO:0000256" key="5">
    <source>
        <dbReference type="ARBA" id="ARBA00023157"/>
    </source>
</evidence>
<gene>
    <name evidence="10" type="ORF">EI684_07340</name>
</gene>
<keyword evidence="7" id="KW-0812">Transmembrane</keyword>
<accession>A0A426U3C3</accession>
<evidence type="ECO:0000259" key="8">
    <source>
        <dbReference type="PROSITE" id="PS50076"/>
    </source>
</evidence>
<feature type="domain" description="Thioredoxin" evidence="9">
    <location>
        <begin position="130"/>
        <end position="276"/>
    </location>
</feature>
<dbReference type="AlphaFoldDB" id="A0A426U3C3"/>
<dbReference type="GO" id="GO:0017004">
    <property type="term" value="P:cytochrome complex assembly"/>
    <property type="evidence" value="ECO:0007669"/>
    <property type="project" value="UniProtKB-KW"/>
</dbReference>
<sequence>MGSYYSLLGVEPDASPETIVAAYKQQRERYDPARVADLDSELRAKAVERSVALEQAFAILADPERRRQYDASLLDNGDVLDGVAPRKKQGLTARERTYALVGTVLALLLVAAIWVVTGRDDSGVAGQPMPQMDRVAPAFTLESLQGESISLADFQGQVVLLNFWGTWCEPCKREIPALERAHRQYRDQGLVIIGVNLTHNERAQGRDQTTIAAFLDQFNVTYVNVLDTQGEVTNAYRIFPLPTSFFVDDTGHIRYVHIGELTFADIEARFLELNAQVQP</sequence>
<evidence type="ECO:0000256" key="2">
    <source>
        <dbReference type="ARBA" id="ARBA00020920"/>
    </source>
</evidence>
<dbReference type="InterPro" id="IPR001623">
    <property type="entry name" value="DnaJ_domain"/>
</dbReference>
<dbReference type="InterPro" id="IPR050553">
    <property type="entry name" value="Thioredoxin_ResA/DsbE_sf"/>
</dbReference>
<comment type="subcellular location">
    <subcellularLocation>
        <location evidence="1">Cell envelope</location>
    </subcellularLocation>
</comment>
<dbReference type="CDD" id="cd06257">
    <property type="entry name" value="DnaJ"/>
    <property type="match status" value="1"/>
</dbReference>
<evidence type="ECO:0000256" key="7">
    <source>
        <dbReference type="SAM" id="Phobius"/>
    </source>
</evidence>
<evidence type="ECO:0000313" key="10">
    <source>
        <dbReference type="EMBL" id="RRR74327.1"/>
    </source>
</evidence>
<name>A0A426U3C3_9CHLR</name>
<dbReference type="GO" id="GO:0016491">
    <property type="term" value="F:oxidoreductase activity"/>
    <property type="evidence" value="ECO:0007669"/>
    <property type="project" value="InterPro"/>
</dbReference>
<dbReference type="InterPro" id="IPR013766">
    <property type="entry name" value="Thioredoxin_domain"/>
</dbReference>
<evidence type="ECO:0000259" key="9">
    <source>
        <dbReference type="PROSITE" id="PS51352"/>
    </source>
</evidence>
<dbReference type="PROSITE" id="PS50076">
    <property type="entry name" value="DNAJ_2"/>
    <property type="match status" value="1"/>
</dbReference>
<reference evidence="10 11" key="1">
    <citation type="submission" date="2018-12" db="EMBL/GenBank/DDBJ databases">
        <title>Genome Sequence of Candidatus Viridilinea halotolerans isolated from saline sulfide-rich spring.</title>
        <authorList>
            <person name="Grouzdev D.S."/>
            <person name="Burganskaya E.I."/>
            <person name="Krutkina M.S."/>
            <person name="Sukhacheva M.V."/>
            <person name="Gorlenko V.M."/>
        </authorList>
    </citation>
    <scope>NUCLEOTIDE SEQUENCE [LARGE SCALE GENOMIC DNA]</scope>
    <source>
        <strain evidence="10">Chok-6</strain>
    </source>
</reference>
<dbReference type="PANTHER" id="PTHR42852">
    <property type="entry name" value="THIOL:DISULFIDE INTERCHANGE PROTEIN DSBE"/>
    <property type="match status" value="1"/>
</dbReference>
<keyword evidence="7" id="KW-0472">Membrane</keyword>
<dbReference type="Proteomes" id="UP000280307">
    <property type="component" value="Unassembled WGS sequence"/>
</dbReference>
<keyword evidence="4" id="KW-0735">Signal-anchor</keyword>
<organism evidence="10 11">
    <name type="scientific">Candidatus Viridilinea halotolerans</name>
    <dbReference type="NCBI Taxonomy" id="2491704"/>
    <lineage>
        <taxon>Bacteria</taxon>
        <taxon>Bacillati</taxon>
        <taxon>Chloroflexota</taxon>
        <taxon>Chloroflexia</taxon>
        <taxon>Chloroflexales</taxon>
        <taxon>Chloroflexineae</taxon>
        <taxon>Oscillochloridaceae</taxon>
        <taxon>Candidatus Viridilinea</taxon>
    </lineage>
</organism>
<dbReference type="PROSITE" id="PS00194">
    <property type="entry name" value="THIOREDOXIN_1"/>
    <property type="match status" value="1"/>
</dbReference>
<keyword evidence="3" id="KW-0201">Cytochrome c-type biogenesis</keyword>